<dbReference type="GO" id="GO:0016020">
    <property type="term" value="C:membrane"/>
    <property type="evidence" value="ECO:0007669"/>
    <property type="project" value="InterPro"/>
</dbReference>
<evidence type="ECO:0000256" key="3">
    <source>
        <dbReference type="ARBA" id="ARBA00023315"/>
    </source>
</evidence>
<dbReference type="InterPro" id="IPR002123">
    <property type="entry name" value="Plipid/glycerol_acylTrfase"/>
</dbReference>
<dbReference type="EMBL" id="PJQD01000065">
    <property type="protein sequence ID" value="POY71937.1"/>
    <property type="molecule type" value="Genomic_DNA"/>
</dbReference>
<proteinExistence type="inferred from homology"/>
<dbReference type="InterPro" id="IPR004552">
    <property type="entry name" value="AGP_acyltrans"/>
</dbReference>
<feature type="domain" description="Phospholipid/glycerol acyltransferase" evidence="7">
    <location>
        <begin position="153"/>
        <end position="270"/>
    </location>
</feature>
<evidence type="ECO:0000256" key="6">
    <source>
        <dbReference type="SAM" id="Phobius"/>
    </source>
</evidence>
<keyword evidence="4" id="KW-1208">Phospholipid metabolism</keyword>
<keyword evidence="6" id="KW-1133">Transmembrane helix</keyword>
<organism evidence="8 9">
    <name type="scientific">Rhodotorula taiwanensis</name>
    <dbReference type="NCBI Taxonomy" id="741276"/>
    <lineage>
        <taxon>Eukaryota</taxon>
        <taxon>Fungi</taxon>
        <taxon>Dikarya</taxon>
        <taxon>Basidiomycota</taxon>
        <taxon>Pucciniomycotina</taxon>
        <taxon>Microbotryomycetes</taxon>
        <taxon>Sporidiobolales</taxon>
        <taxon>Sporidiobolaceae</taxon>
        <taxon>Rhodotorula</taxon>
    </lineage>
</organism>
<evidence type="ECO:0000313" key="9">
    <source>
        <dbReference type="Proteomes" id="UP000237144"/>
    </source>
</evidence>
<name>A0A2S5B589_9BASI</name>
<dbReference type="EC" id="2.3.1.51" evidence="4"/>
<dbReference type="PANTHER" id="PTHR10434:SF11">
    <property type="entry name" value="1-ACYL-SN-GLYCEROL-3-PHOSPHATE ACYLTRANSFERASE"/>
    <property type="match status" value="1"/>
</dbReference>
<accession>A0A2S5B589</accession>
<keyword evidence="6" id="KW-0472">Membrane</keyword>
<feature type="transmembrane region" description="Helical" evidence="6">
    <location>
        <begin position="92"/>
        <end position="113"/>
    </location>
</feature>
<comment type="catalytic activity">
    <reaction evidence="4">
        <text>a 1-acyl-sn-glycero-3-phosphate + an acyl-CoA = a 1,2-diacyl-sn-glycero-3-phosphate + CoA</text>
        <dbReference type="Rhea" id="RHEA:19709"/>
        <dbReference type="ChEBI" id="CHEBI:57287"/>
        <dbReference type="ChEBI" id="CHEBI:57970"/>
        <dbReference type="ChEBI" id="CHEBI:58342"/>
        <dbReference type="ChEBI" id="CHEBI:58608"/>
        <dbReference type="EC" id="2.3.1.51"/>
    </reaction>
</comment>
<keyword evidence="2 4" id="KW-0808">Transferase</keyword>
<evidence type="ECO:0000256" key="5">
    <source>
        <dbReference type="SAM" id="MobiDB-lite"/>
    </source>
</evidence>
<comment type="domain">
    <text evidence="4">The HXXXXD motif is essential for acyltransferase activity and may constitute the binding site for the phosphate moiety of the glycerol-3-phosphate.</text>
</comment>
<dbReference type="OrthoDB" id="202234at2759"/>
<keyword evidence="6" id="KW-0812">Transmembrane</keyword>
<comment type="caution">
    <text evidence="8">The sequence shown here is derived from an EMBL/GenBank/DDBJ whole genome shotgun (WGS) entry which is preliminary data.</text>
</comment>
<evidence type="ECO:0000313" key="8">
    <source>
        <dbReference type="EMBL" id="POY71937.1"/>
    </source>
</evidence>
<dbReference type="GO" id="GO:0005783">
    <property type="term" value="C:endoplasmic reticulum"/>
    <property type="evidence" value="ECO:0007669"/>
    <property type="project" value="TreeGrafter"/>
</dbReference>
<protein>
    <recommendedName>
        <fullName evidence="4">1-acyl-sn-glycerol-3-phosphate acyltransferase</fullName>
        <ecNumber evidence="4">2.3.1.51</ecNumber>
    </recommendedName>
</protein>
<dbReference type="STRING" id="741276.A0A2S5B589"/>
<keyword evidence="4" id="KW-0443">Lipid metabolism</keyword>
<keyword evidence="4" id="KW-0444">Lipid biosynthesis</keyword>
<evidence type="ECO:0000259" key="7">
    <source>
        <dbReference type="SMART" id="SM00563"/>
    </source>
</evidence>
<dbReference type="CDD" id="cd07989">
    <property type="entry name" value="LPLAT_AGPAT-like"/>
    <property type="match status" value="1"/>
</dbReference>
<dbReference type="Proteomes" id="UP000237144">
    <property type="component" value="Unassembled WGS sequence"/>
</dbReference>
<evidence type="ECO:0000256" key="2">
    <source>
        <dbReference type="ARBA" id="ARBA00022679"/>
    </source>
</evidence>
<feature type="transmembrane region" description="Helical" evidence="6">
    <location>
        <begin position="62"/>
        <end position="80"/>
    </location>
</feature>
<dbReference type="PANTHER" id="PTHR10434">
    <property type="entry name" value="1-ACYL-SN-GLYCEROL-3-PHOSPHATE ACYLTRANSFERASE"/>
    <property type="match status" value="1"/>
</dbReference>
<gene>
    <name evidence="8" type="ORF">BMF94_5045</name>
</gene>
<evidence type="ECO:0000256" key="1">
    <source>
        <dbReference type="ARBA" id="ARBA00008655"/>
    </source>
</evidence>
<dbReference type="GO" id="GO:0006654">
    <property type="term" value="P:phosphatidic acid biosynthetic process"/>
    <property type="evidence" value="ECO:0007669"/>
    <property type="project" value="TreeGrafter"/>
</dbReference>
<dbReference type="SUPFAM" id="SSF69593">
    <property type="entry name" value="Glycerol-3-phosphate (1)-acyltransferase"/>
    <property type="match status" value="1"/>
</dbReference>
<dbReference type="NCBIfam" id="TIGR00530">
    <property type="entry name" value="AGP_acyltrn"/>
    <property type="match status" value="1"/>
</dbReference>
<feature type="region of interest" description="Disordered" evidence="5">
    <location>
        <begin position="329"/>
        <end position="380"/>
    </location>
</feature>
<dbReference type="SMART" id="SM00563">
    <property type="entry name" value="PlsC"/>
    <property type="match status" value="1"/>
</dbReference>
<keyword evidence="3 4" id="KW-0012">Acyltransferase</keyword>
<reference evidence="8 9" key="1">
    <citation type="journal article" date="2018" name="Front. Microbiol.">
        <title>Prospects for Fungal Bioremediation of Acidic Radioactive Waste Sites: Characterization and Genome Sequence of Rhodotorula taiwanensis MD1149.</title>
        <authorList>
            <person name="Tkavc R."/>
            <person name="Matrosova V.Y."/>
            <person name="Grichenko O.E."/>
            <person name="Gostincar C."/>
            <person name="Volpe R.P."/>
            <person name="Klimenkova P."/>
            <person name="Gaidamakova E.K."/>
            <person name="Zhou C.E."/>
            <person name="Stewart B.J."/>
            <person name="Lyman M.G."/>
            <person name="Malfatti S.A."/>
            <person name="Rubinfeld B."/>
            <person name="Courtot M."/>
            <person name="Singh J."/>
            <person name="Dalgard C.L."/>
            <person name="Hamilton T."/>
            <person name="Frey K.G."/>
            <person name="Gunde-Cimerman N."/>
            <person name="Dugan L."/>
            <person name="Daly M.J."/>
        </authorList>
    </citation>
    <scope>NUCLEOTIDE SEQUENCE [LARGE SCALE GENOMIC DNA]</scope>
    <source>
        <strain evidence="8 9">MD1149</strain>
    </source>
</reference>
<keyword evidence="9" id="KW-1185">Reference proteome</keyword>
<feature type="transmembrane region" description="Helical" evidence="6">
    <location>
        <begin position="20"/>
        <end position="42"/>
    </location>
</feature>
<comment type="similarity">
    <text evidence="1 4">Belongs to the 1-acyl-sn-glycerol-3-phosphate acyltransferase family.</text>
</comment>
<sequence>MPGKAHVQITVRDYLQCALAWLPILTVLAVLLMPLLDSLLPAALFGSNTSLLTTTTTTRQTLLPYAIAAALPAAVMARFFSPIRYYLRLTTFLVSLGANSVWGVCVSILMSLVGRGRDINWVVARSFERSTAPLVGVKFRVEGREHLDENRPAVLVGNHQTMVDILYLGAVFPQGASIMAKRELLYTPLLGQYMLLSKAVFVNRAKREDAVKVFAKVASEMKRRALSLFIFPEGTRSASPVPSLLPFKKGAFHLAVQAQLPIVPIVCENYAHVYHSKAKRFDSGEIVVRVLPPISTEGVTSSHDDIQALTDKTRNAMLEAIEDLGRKRQEQLQLSGSSSSRKRDRVTASAGVETEVEGERTRLLQPTEEEREEAAAVASS</sequence>
<evidence type="ECO:0000256" key="4">
    <source>
        <dbReference type="RuleBase" id="RU361267"/>
    </source>
</evidence>
<dbReference type="Pfam" id="PF01553">
    <property type="entry name" value="Acyltransferase"/>
    <property type="match status" value="1"/>
</dbReference>
<keyword evidence="4" id="KW-0594">Phospholipid biosynthesis</keyword>
<dbReference type="GO" id="GO:0003841">
    <property type="term" value="F:1-acylglycerol-3-phosphate O-acyltransferase activity"/>
    <property type="evidence" value="ECO:0007669"/>
    <property type="project" value="UniProtKB-UniRule"/>
</dbReference>
<dbReference type="AlphaFoldDB" id="A0A2S5B589"/>